<dbReference type="PANTHER" id="PTHR45801:SF117">
    <property type="entry name" value="OS07G0417400 PROTEIN"/>
    <property type="match status" value="1"/>
</dbReference>
<keyword evidence="4" id="KW-0862">Zinc</keyword>
<dbReference type="Pfam" id="PF13912">
    <property type="entry name" value="zf-C2H2_6"/>
    <property type="match status" value="1"/>
</dbReference>
<evidence type="ECO:0000256" key="8">
    <source>
        <dbReference type="PROSITE-ProRule" id="PRU00042"/>
    </source>
</evidence>
<dbReference type="SUPFAM" id="SSF57667">
    <property type="entry name" value="beta-beta-alpha zinc fingers"/>
    <property type="match status" value="1"/>
</dbReference>
<dbReference type="InterPro" id="IPR013087">
    <property type="entry name" value="Znf_C2H2_type"/>
</dbReference>
<dbReference type="InterPro" id="IPR052426">
    <property type="entry name" value="Plant_dev_regulator"/>
</dbReference>
<keyword evidence="5" id="KW-0805">Transcription regulation</keyword>
<dbReference type="GO" id="GO:0005634">
    <property type="term" value="C:nucleus"/>
    <property type="evidence" value="ECO:0007669"/>
    <property type="project" value="UniProtKB-SubCell"/>
</dbReference>
<keyword evidence="3 8" id="KW-0863">Zinc-finger</keyword>
<evidence type="ECO:0000313" key="10">
    <source>
        <dbReference type="EnsemblPlants" id="Kaladp0089s0084.1.v1.1.CDS.1"/>
    </source>
</evidence>
<evidence type="ECO:0000256" key="2">
    <source>
        <dbReference type="ARBA" id="ARBA00022723"/>
    </source>
</evidence>
<keyword evidence="7" id="KW-0539">Nucleus</keyword>
<keyword evidence="6" id="KW-0804">Transcription</keyword>
<proteinExistence type="predicted"/>
<feature type="domain" description="C2H2-type" evidence="9">
    <location>
        <begin position="14"/>
        <end position="41"/>
    </location>
</feature>
<dbReference type="AlphaFoldDB" id="A0A7N0UXP7"/>
<organism evidence="10 11">
    <name type="scientific">Kalanchoe fedtschenkoi</name>
    <name type="common">Lavender scallops</name>
    <name type="synonym">South American air plant</name>
    <dbReference type="NCBI Taxonomy" id="63787"/>
    <lineage>
        <taxon>Eukaryota</taxon>
        <taxon>Viridiplantae</taxon>
        <taxon>Streptophyta</taxon>
        <taxon>Embryophyta</taxon>
        <taxon>Tracheophyta</taxon>
        <taxon>Spermatophyta</taxon>
        <taxon>Magnoliopsida</taxon>
        <taxon>eudicotyledons</taxon>
        <taxon>Gunneridae</taxon>
        <taxon>Pentapetalae</taxon>
        <taxon>Saxifragales</taxon>
        <taxon>Crassulaceae</taxon>
        <taxon>Kalanchoe</taxon>
    </lineage>
</organism>
<accession>A0A7N0UXP7</accession>
<evidence type="ECO:0000256" key="3">
    <source>
        <dbReference type="ARBA" id="ARBA00022771"/>
    </source>
</evidence>
<evidence type="ECO:0000256" key="1">
    <source>
        <dbReference type="ARBA" id="ARBA00004123"/>
    </source>
</evidence>
<evidence type="ECO:0000256" key="7">
    <source>
        <dbReference type="ARBA" id="ARBA00023242"/>
    </source>
</evidence>
<dbReference type="InterPro" id="IPR036236">
    <property type="entry name" value="Znf_C2H2_sf"/>
</dbReference>
<evidence type="ECO:0000259" key="9">
    <source>
        <dbReference type="PROSITE" id="PS50157"/>
    </source>
</evidence>
<dbReference type="Proteomes" id="UP000594263">
    <property type="component" value="Unplaced"/>
</dbReference>
<dbReference type="EnsemblPlants" id="Kaladp0089s0084.1.v1.1">
    <property type="protein sequence ID" value="Kaladp0089s0084.1.v1.1.CDS.1"/>
    <property type="gene ID" value="Kaladp0089s0084.v1.1"/>
</dbReference>
<dbReference type="PROSITE" id="PS50157">
    <property type="entry name" value="ZINC_FINGER_C2H2_2"/>
    <property type="match status" value="1"/>
</dbReference>
<sequence length="159" mass="17405">MDVTSYDLGIGRSYECVFCKRGFTTAQALGGHMNIHRKDRAKPRLNHPSSSSLNHELSNNLGFSSQVDFHQFLTPTNSSSSSNSRFHTDHAATQIGSLSACCKENWCSAASLGLRIGVPSSHVVEEIGKRRSSSQGGFDIHHQAVEDLDLELRLGHLNP</sequence>
<dbReference type="Gene3D" id="3.30.160.60">
    <property type="entry name" value="Classic Zinc Finger"/>
    <property type="match status" value="1"/>
</dbReference>
<name>A0A7N0UXP7_KALFE</name>
<evidence type="ECO:0000256" key="5">
    <source>
        <dbReference type="ARBA" id="ARBA00023015"/>
    </source>
</evidence>
<evidence type="ECO:0000256" key="4">
    <source>
        <dbReference type="ARBA" id="ARBA00022833"/>
    </source>
</evidence>
<dbReference type="Gramene" id="Kaladp0089s0084.1.v1.1">
    <property type="protein sequence ID" value="Kaladp0089s0084.1.v1.1.CDS.1"/>
    <property type="gene ID" value="Kaladp0089s0084.v1.1"/>
</dbReference>
<evidence type="ECO:0000313" key="11">
    <source>
        <dbReference type="Proteomes" id="UP000594263"/>
    </source>
</evidence>
<evidence type="ECO:0000256" key="6">
    <source>
        <dbReference type="ARBA" id="ARBA00023163"/>
    </source>
</evidence>
<protein>
    <recommendedName>
        <fullName evidence="9">C2H2-type domain-containing protein</fullName>
    </recommendedName>
</protein>
<reference evidence="10" key="1">
    <citation type="submission" date="2021-01" db="UniProtKB">
        <authorList>
            <consortium name="EnsemblPlants"/>
        </authorList>
    </citation>
    <scope>IDENTIFICATION</scope>
</reference>
<comment type="subcellular location">
    <subcellularLocation>
        <location evidence="1">Nucleus</location>
    </subcellularLocation>
</comment>
<keyword evidence="11" id="KW-1185">Reference proteome</keyword>
<dbReference type="GO" id="GO:0008270">
    <property type="term" value="F:zinc ion binding"/>
    <property type="evidence" value="ECO:0007669"/>
    <property type="project" value="UniProtKB-KW"/>
</dbReference>
<keyword evidence="2" id="KW-0479">Metal-binding</keyword>
<dbReference type="PROSITE" id="PS00028">
    <property type="entry name" value="ZINC_FINGER_C2H2_1"/>
    <property type="match status" value="1"/>
</dbReference>
<dbReference type="PANTHER" id="PTHR45801">
    <property type="entry name" value="OS07G0101800 PROTEIN"/>
    <property type="match status" value="1"/>
</dbReference>